<name>A0AAJ0FEG9_9PEZI</name>
<organism evidence="2 3">
    <name type="scientific">Echria macrotheca</name>
    <dbReference type="NCBI Taxonomy" id="438768"/>
    <lineage>
        <taxon>Eukaryota</taxon>
        <taxon>Fungi</taxon>
        <taxon>Dikarya</taxon>
        <taxon>Ascomycota</taxon>
        <taxon>Pezizomycotina</taxon>
        <taxon>Sordariomycetes</taxon>
        <taxon>Sordariomycetidae</taxon>
        <taxon>Sordariales</taxon>
        <taxon>Schizotheciaceae</taxon>
        <taxon>Echria</taxon>
    </lineage>
</organism>
<comment type="caution">
    <text evidence="2">The sequence shown here is derived from an EMBL/GenBank/DDBJ whole genome shotgun (WGS) entry which is preliminary data.</text>
</comment>
<evidence type="ECO:0000313" key="2">
    <source>
        <dbReference type="EMBL" id="KAK1760363.1"/>
    </source>
</evidence>
<feature type="signal peptide" evidence="1">
    <location>
        <begin position="1"/>
        <end position="15"/>
    </location>
</feature>
<dbReference type="Proteomes" id="UP001239445">
    <property type="component" value="Unassembled WGS sequence"/>
</dbReference>
<protein>
    <submittedName>
        <fullName evidence="2">Uncharacterized protein</fullName>
    </submittedName>
</protein>
<dbReference type="AlphaFoldDB" id="A0AAJ0FEG9"/>
<evidence type="ECO:0000313" key="3">
    <source>
        <dbReference type="Proteomes" id="UP001239445"/>
    </source>
</evidence>
<evidence type="ECO:0000256" key="1">
    <source>
        <dbReference type="SAM" id="SignalP"/>
    </source>
</evidence>
<keyword evidence="3" id="KW-1185">Reference proteome</keyword>
<sequence length="210" mass="21168">MQKFFLLGALPAAFALPGHPVDIPTGVPTGVPTGSWGPTLTTSTVYSTTTRTVTSCAATYTNCPAHASNVVVTEIVPVSTTVCPVTEKPAPTWAPAPEEDECSTSTSFSECVHTVTTVSVPYVTTTWVPATTSIVCPVKETPGSWPAGPWPTAEAPGSSVPAPAWTPTGTGSWTKPTTTGVPVVTAGAADFGVGAIKMLGAAAAAAVLAL</sequence>
<proteinExistence type="predicted"/>
<gene>
    <name evidence="2" type="ORF">QBC47DRAFT_366944</name>
</gene>
<accession>A0AAJ0FEG9</accession>
<reference evidence="2" key="1">
    <citation type="submission" date="2023-06" db="EMBL/GenBank/DDBJ databases">
        <title>Genome-scale phylogeny and comparative genomics of the fungal order Sordariales.</title>
        <authorList>
            <consortium name="Lawrence Berkeley National Laboratory"/>
            <person name="Hensen N."/>
            <person name="Bonometti L."/>
            <person name="Westerberg I."/>
            <person name="Brannstrom I.O."/>
            <person name="Guillou S."/>
            <person name="Cros-Aarteil S."/>
            <person name="Calhoun S."/>
            <person name="Haridas S."/>
            <person name="Kuo A."/>
            <person name="Mondo S."/>
            <person name="Pangilinan J."/>
            <person name="Riley R."/>
            <person name="Labutti K."/>
            <person name="Andreopoulos B."/>
            <person name="Lipzen A."/>
            <person name="Chen C."/>
            <person name="Yanf M."/>
            <person name="Daum C."/>
            <person name="Ng V."/>
            <person name="Clum A."/>
            <person name="Steindorff A."/>
            <person name="Ohm R."/>
            <person name="Martin F."/>
            <person name="Silar P."/>
            <person name="Natvig D."/>
            <person name="Lalanne C."/>
            <person name="Gautier V."/>
            <person name="Ament-Velasquez S.L."/>
            <person name="Kruys A."/>
            <person name="Hutchinson M.I."/>
            <person name="Powell A.J."/>
            <person name="Barry K."/>
            <person name="Miller A.N."/>
            <person name="Grigoriev I.V."/>
            <person name="Debuchy R."/>
            <person name="Gladieux P."/>
            <person name="Thoren M.H."/>
            <person name="Johannesson H."/>
        </authorList>
    </citation>
    <scope>NUCLEOTIDE SEQUENCE</scope>
    <source>
        <strain evidence="2">PSN4</strain>
    </source>
</reference>
<dbReference type="EMBL" id="MU839827">
    <property type="protein sequence ID" value="KAK1760363.1"/>
    <property type="molecule type" value="Genomic_DNA"/>
</dbReference>
<keyword evidence="1" id="KW-0732">Signal</keyword>
<feature type="chain" id="PRO_5042494697" evidence="1">
    <location>
        <begin position="16"/>
        <end position="210"/>
    </location>
</feature>